<dbReference type="InterPro" id="IPR055206">
    <property type="entry name" value="DEXQc_SUV3"/>
</dbReference>
<dbReference type="CDD" id="cd17913">
    <property type="entry name" value="DEXQc_Suv3"/>
    <property type="match status" value="1"/>
</dbReference>
<accession>A0A292PMB2</accession>
<dbReference type="FunFam" id="3.40.50.300:FF:000957">
    <property type="entry name" value="ATP-dependent RNA helicase SUV3L, mitochondrial"/>
    <property type="match status" value="1"/>
</dbReference>
<dbReference type="Pfam" id="PF00271">
    <property type="entry name" value="Helicase_C"/>
    <property type="match status" value="1"/>
</dbReference>
<dbReference type="Gene3D" id="3.40.50.300">
    <property type="entry name" value="P-loop containing nucleotide triphosphate hydrolases"/>
    <property type="match status" value="2"/>
</dbReference>
<dbReference type="CDD" id="cd18805">
    <property type="entry name" value="SF2_C_suv3"/>
    <property type="match status" value="1"/>
</dbReference>
<dbReference type="GO" id="GO:0016787">
    <property type="term" value="F:hydrolase activity"/>
    <property type="evidence" value="ECO:0007669"/>
    <property type="project" value="UniProtKB-KW"/>
</dbReference>
<dbReference type="Proteomes" id="UP001412239">
    <property type="component" value="Unassembled WGS sequence"/>
</dbReference>
<dbReference type="Pfam" id="PF22527">
    <property type="entry name" value="DEXQc_Suv3"/>
    <property type="match status" value="1"/>
</dbReference>
<dbReference type="PROSITE" id="PS51194">
    <property type="entry name" value="HELICASE_CTER"/>
    <property type="match status" value="1"/>
</dbReference>
<name>A0A292PMB2_9PEZI</name>
<evidence type="ECO:0000256" key="2">
    <source>
        <dbReference type="ARBA" id="ARBA00001946"/>
    </source>
</evidence>
<evidence type="ECO:0000256" key="9">
    <source>
        <dbReference type="ARBA" id="ARBA00022946"/>
    </source>
</evidence>
<dbReference type="SUPFAM" id="SSF52540">
    <property type="entry name" value="P-loop containing nucleoside triphosphate hydrolases"/>
    <property type="match status" value="1"/>
</dbReference>
<dbReference type="PANTHER" id="PTHR12131:SF1">
    <property type="entry name" value="ATP-DEPENDENT RNA HELICASE SUPV3L1, MITOCHONDRIAL-RELATED"/>
    <property type="match status" value="1"/>
</dbReference>
<dbReference type="GO" id="GO:0000965">
    <property type="term" value="P:mitochondrial RNA 3'-end processing"/>
    <property type="evidence" value="ECO:0007669"/>
    <property type="project" value="TreeGrafter"/>
</dbReference>
<dbReference type="SMART" id="SM00490">
    <property type="entry name" value="HELICc"/>
    <property type="match status" value="1"/>
</dbReference>
<evidence type="ECO:0000256" key="1">
    <source>
        <dbReference type="ARBA" id="ARBA00001936"/>
    </source>
</evidence>
<dbReference type="Pfam" id="PF18147">
    <property type="entry name" value="Suv3_C_1"/>
    <property type="match status" value="1"/>
</dbReference>
<dbReference type="InterPro" id="IPR044774">
    <property type="entry name" value="Suv3_DEXQc"/>
</dbReference>
<evidence type="ECO:0000256" key="11">
    <source>
        <dbReference type="ARBA" id="ARBA00047984"/>
    </source>
</evidence>
<comment type="catalytic activity">
    <reaction evidence="11">
        <text>ATP + H2O = ADP + phosphate + H(+)</text>
        <dbReference type="Rhea" id="RHEA:13065"/>
        <dbReference type="ChEBI" id="CHEBI:15377"/>
        <dbReference type="ChEBI" id="CHEBI:15378"/>
        <dbReference type="ChEBI" id="CHEBI:30616"/>
        <dbReference type="ChEBI" id="CHEBI:43474"/>
        <dbReference type="ChEBI" id="CHEBI:456216"/>
        <dbReference type="EC" id="3.6.4.13"/>
    </reaction>
</comment>
<dbReference type="Pfam" id="PF12513">
    <property type="entry name" value="SUV3_C"/>
    <property type="match status" value="1"/>
</dbReference>
<protein>
    <recommendedName>
        <fullName evidence="4">RNA helicase</fullName>
        <ecNumber evidence="4">3.6.4.13</ecNumber>
    </recommendedName>
</protein>
<sequence>MLSSAVATRSKGVKMNFCVCSFGAPGVSGASPLRIPGAARFRGKSSHPRYRRVVQKNLPSQRSPDFRAPRDTPYGCRPVPSVEGLSQARTALQKRGGKPVEKKVDKPLAQDPREMYALTEEVLLSLMPPMVHSPNLLSWYRGNPMPPKELRTRYLAFINEVLMGFTVQDYTATGGSLPTPDSIAAVQSEGRGLDYYFVSSFLQYIGQKDLATKDIHMINIKKAADMRFPQEWYPMTRQFKRTWHLHVGPTNSGKTYNALKRLEEAADGIYAGPLRLLAHEIFERMNAKGIPCNLVTGDDRRIVSEAAAISSSTVEMVDLNRQVEVAVLDEIQMIGDEDRGWAWTQALLGVRAKEVHMCGEERTVDLIKNLAASVGDKCIVHNYKRLGPLEVMKNSFGGDLTKIQKGDCVVTFSRKSIFAMKKEIERVTGLRCAVIYGSLPPETRSLQARHFNDPESGYDVLVASDAVGMGLNLSIKRMIFETTIKWNGSEYEAISVPHAKQIAGRAGRYRVAVSKHNSRADETVVPLPPAPSVGLVTTLDEVDYQSLKYAMSVTPKPIPTAGILPTSSQIEEFASLFPPNKELSFILKEMDEAMRTAKLFHICRVEEQIKTARLLEGIPGLRIIERLQFCMAPIGRDLKVQEAVRSMAACVGSNKDGSFLKIPNVDLEVLDIDNPKTMPVLQRLESLHKTILAWLWLSWRFPATFAPRDTVQELKGICEEKIDIALSNVRFERGKKPAYERISLGAPMDAEESAEGTDVEGSPTSDSDEDGFEGTVLPHLGDNLVDSERLNQVTASN</sequence>
<dbReference type="InterPro" id="IPR041082">
    <property type="entry name" value="Suv3_C_1"/>
</dbReference>
<organism evidence="14 15">
    <name type="scientific">Tuber aestivum</name>
    <name type="common">summer truffle</name>
    <dbReference type="NCBI Taxonomy" id="59557"/>
    <lineage>
        <taxon>Eukaryota</taxon>
        <taxon>Fungi</taxon>
        <taxon>Dikarya</taxon>
        <taxon>Ascomycota</taxon>
        <taxon>Pezizomycotina</taxon>
        <taxon>Pezizomycetes</taxon>
        <taxon>Pezizales</taxon>
        <taxon>Tuberaceae</taxon>
        <taxon>Tuber</taxon>
    </lineage>
</organism>
<evidence type="ECO:0000256" key="5">
    <source>
        <dbReference type="ARBA" id="ARBA00022741"/>
    </source>
</evidence>
<feature type="region of interest" description="Disordered" evidence="12">
    <location>
        <begin position="745"/>
        <end position="780"/>
    </location>
</feature>
<dbReference type="Gene3D" id="1.20.58.1080">
    <property type="match status" value="1"/>
</dbReference>
<evidence type="ECO:0000313" key="14">
    <source>
        <dbReference type="EMBL" id="CUS07738.1"/>
    </source>
</evidence>
<dbReference type="Gene3D" id="1.20.272.40">
    <property type="match status" value="1"/>
</dbReference>
<dbReference type="PANTHER" id="PTHR12131">
    <property type="entry name" value="ATP-DEPENDENT RNA AND DNA HELICASE"/>
    <property type="match status" value="1"/>
</dbReference>
<dbReference type="GO" id="GO:0005524">
    <property type="term" value="F:ATP binding"/>
    <property type="evidence" value="ECO:0007669"/>
    <property type="project" value="UniProtKB-KW"/>
</dbReference>
<dbReference type="InterPro" id="IPR022192">
    <property type="entry name" value="SUV3_C"/>
</dbReference>
<evidence type="ECO:0000313" key="15">
    <source>
        <dbReference type="Proteomes" id="UP001412239"/>
    </source>
</evidence>
<evidence type="ECO:0000259" key="13">
    <source>
        <dbReference type="PROSITE" id="PS51194"/>
    </source>
</evidence>
<keyword evidence="7" id="KW-0347">Helicase</keyword>
<keyword evidence="8" id="KW-0067">ATP-binding</keyword>
<dbReference type="EC" id="3.6.4.13" evidence="4"/>
<dbReference type="EMBL" id="LN891179">
    <property type="protein sequence ID" value="CUS07738.1"/>
    <property type="molecule type" value="Genomic_DNA"/>
</dbReference>
<evidence type="ECO:0000256" key="7">
    <source>
        <dbReference type="ARBA" id="ARBA00022806"/>
    </source>
</evidence>
<dbReference type="GO" id="GO:0045025">
    <property type="term" value="C:mitochondrial degradosome"/>
    <property type="evidence" value="ECO:0007669"/>
    <property type="project" value="TreeGrafter"/>
</dbReference>
<evidence type="ECO:0000256" key="8">
    <source>
        <dbReference type="ARBA" id="ARBA00022840"/>
    </source>
</evidence>
<dbReference type="FunFam" id="3.40.50.300:FF:000269">
    <property type="entry name" value="ATP-dependent RNA helicase SUPV3L1, mitochondrial"/>
    <property type="match status" value="1"/>
</dbReference>
<evidence type="ECO:0000256" key="6">
    <source>
        <dbReference type="ARBA" id="ARBA00022801"/>
    </source>
</evidence>
<keyword evidence="10" id="KW-0496">Mitochondrion</keyword>
<comment type="cofactor">
    <cofactor evidence="1">
        <name>Mn(2+)</name>
        <dbReference type="ChEBI" id="CHEBI:29035"/>
    </cofactor>
</comment>
<evidence type="ECO:0000256" key="3">
    <source>
        <dbReference type="ARBA" id="ARBA00004173"/>
    </source>
</evidence>
<dbReference type="InterPro" id="IPR050699">
    <property type="entry name" value="RNA-DNA_Helicase"/>
</dbReference>
<keyword evidence="9" id="KW-0809">Transit peptide</keyword>
<keyword evidence="6" id="KW-0378">Hydrolase</keyword>
<feature type="domain" description="Helicase C-terminal" evidence="13">
    <location>
        <begin position="395"/>
        <end position="550"/>
    </location>
</feature>
<evidence type="ECO:0000256" key="10">
    <source>
        <dbReference type="ARBA" id="ARBA00023128"/>
    </source>
</evidence>
<evidence type="ECO:0000256" key="12">
    <source>
        <dbReference type="SAM" id="MobiDB-lite"/>
    </source>
</evidence>
<keyword evidence="15" id="KW-1185">Reference proteome</keyword>
<keyword evidence="5" id="KW-0547">Nucleotide-binding</keyword>
<gene>
    <name evidence="14" type="ORF">GSTUAT00008146001</name>
</gene>
<feature type="region of interest" description="Disordered" evidence="12">
    <location>
        <begin position="57"/>
        <end position="80"/>
    </location>
</feature>
<comment type="subcellular location">
    <subcellularLocation>
        <location evidence="3">Mitochondrion</location>
    </subcellularLocation>
</comment>
<proteinExistence type="predicted"/>
<reference evidence="14" key="1">
    <citation type="submission" date="2015-10" db="EMBL/GenBank/DDBJ databases">
        <authorList>
            <person name="Regsiter A."/>
            <person name="william w."/>
        </authorList>
    </citation>
    <scope>NUCLEOTIDE SEQUENCE</scope>
    <source>
        <strain evidence="14">Montdore</strain>
    </source>
</reference>
<comment type="cofactor">
    <cofactor evidence="2">
        <name>Mg(2+)</name>
        <dbReference type="ChEBI" id="CHEBI:18420"/>
    </cofactor>
</comment>
<dbReference type="AlphaFoldDB" id="A0A292PMB2"/>
<evidence type="ECO:0000256" key="4">
    <source>
        <dbReference type="ARBA" id="ARBA00012552"/>
    </source>
</evidence>
<dbReference type="InterPro" id="IPR027417">
    <property type="entry name" value="P-loop_NTPase"/>
</dbReference>
<feature type="compositionally biased region" description="Acidic residues" evidence="12">
    <location>
        <begin position="749"/>
        <end position="758"/>
    </location>
</feature>
<dbReference type="InterPro" id="IPR001650">
    <property type="entry name" value="Helicase_C-like"/>
</dbReference>
<dbReference type="GO" id="GO:0003724">
    <property type="term" value="F:RNA helicase activity"/>
    <property type="evidence" value="ECO:0007669"/>
    <property type="project" value="UniProtKB-EC"/>
</dbReference>